<dbReference type="OrthoDB" id="298939at2759"/>
<evidence type="ECO:0000259" key="1">
    <source>
        <dbReference type="SMART" id="SM01017"/>
    </source>
</evidence>
<keyword evidence="3" id="KW-1185">Reference proteome</keyword>
<dbReference type="InterPro" id="IPR014756">
    <property type="entry name" value="Ig_E-set"/>
</dbReference>
<dbReference type="Pfam" id="PF02752">
    <property type="entry name" value="Arrestin_C"/>
    <property type="match status" value="1"/>
</dbReference>
<gene>
    <name evidence="2" type="ORF">M378DRAFT_38633</name>
</gene>
<dbReference type="Proteomes" id="UP000054549">
    <property type="component" value="Unassembled WGS sequence"/>
</dbReference>
<sequence>GTLRSAAAMKGLLLAEVGDGMVQFDVDCEGSGFMNGSRITDGAITPGGGLILGHNKTLAQVSNLARHGTLITENASPERIAVELQKLLGNANAKLKAGGTLLPPARGTFFDEVSMEQAKPRARVEVDIILENHIFVQGANVRGHVILNVRKPTKKEGPVVLHGAKVRVIGYESIPVTKITHSFYHCSAPISIGSPYFHGCHLNEDKTEEYLETREGTYQFPFCMRLPLSDEKGCPKGVMPDHSGPAVRYITVVSLKVKDNETGKQSVAHFYRTCEVWPRLDLMRFLSPAPRPLRATTSKSPFMGGEGKLILTAGLVRLYWVSGQQCFVQLGIQNETKKTVTCVTLGLLRNTVIFRPQPQLDALPVCGDPDACQTSTTTKIVAESILEAGDKATRGHASAKGWWTGVPPKSSMDFSHSIIIPTKEVSIPRGRLLEVEYILKVTLSAGTLLTTDVQVSLPIRLINLISLDPYISS</sequence>
<dbReference type="EMBL" id="KN818222">
    <property type="protein sequence ID" value="KIL71663.1"/>
    <property type="molecule type" value="Genomic_DNA"/>
</dbReference>
<feature type="domain" description="Arrestin C-terminal-like" evidence="1">
    <location>
        <begin position="305"/>
        <end position="464"/>
    </location>
</feature>
<dbReference type="FunCoup" id="A0A0C2XR16">
    <property type="interactions" value="6"/>
</dbReference>
<evidence type="ECO:0000313" key="2">
    <source>
        <dbReference type="EMBL" id="KIL71663.1"/>
    </source>
</evidence>
<protein>
    <recommendedName>
        <fullName evidence="1">Arrestin C-terminal-like domain-containing protein</fullName>
    </recommendedName>
</protein>
<dbReference type="PANTHER" id="PTHR11188:SF17">
    <property type="entry name" value="FI21816P1"/>
    <property type="match status" value="1"/>
</dbReference>
<dbReference type="HOGENOM" id="CLU_578179_0_0_1"/>
<dbReference type="InParanoid" id="A0A0C2XR16"/>
<dbReference type="InterPro" id="IPR014752">
    <property type="entry name" value="Arrestin-like_C"/>
</dbReference>
<reference evidence="2 3" key="1">
    <citation type="submission" date="2014-04" db="EMBL/GenBank/DDBJ databases">
        <title>Evolutionary Origins and Diversification of the Mycorrhizal Mutualists.</title>
        <authorList>
            <consortium name="DOE Joint Genome Institute"/>
            <consortium name="Mycorrhizal Genomics Consortium"/>
            <person name="Kohler A."/>
            <person name="Kuo A."/>
            <person name="Nagy L.G."/>
            <person name="Floudas D."/>
            <person name="Copeland A."/>
            <person name="Barry K.W."/>
            <person name="Cichocki N."/>
            <person name="Veneault-Fourrey C."/>
            <person name="LaButti K."/>
            <person name="Lindquist E.A."/>
            <person name="Lipzen A."/>
            <person name="Lundell T."/>
            <person name="Morin E."/>
            <person name="Murat C."/>
            <person name="Riley R."/>
            <person name="Ohm R."/>
            <person name="Sun H."/>
            <person name="Tunlid A."/>
            <person name="Henrissat B."/>
            <person name="Grigoriev I.V."/>
            <person name="Hibbett D.S."/>
            <person name="Martin F."/>
        </authorList>
    </citation>
    <scope>NUCLEOTIDE SEQUENCE [LARGE SCALE GENOMIC DNA]</scope>
    <source>
        <strain evidence="2 3">Koide BX008</strain>
    </source>
</reference>
<name>A0A0C2XR16_AMAMK</name>
<feature type="non-terminal residue" evidence="2">
    <location>
        <position position="1"/>
    </location>
</feature>
<feature type="non-terminal residue" evidence="2">
    <location>
        <position position="473"/>
    </location>
</feature>
<dbReference type="SMART" id="SM01017">
    <property type="entry name" value="Arrestin_C"/>
    <property type="match status" value="1"/>
</dbReference>
<dbReference type="Gene3D" id="2.60.40.640">
    <property type="match status" value="2"/>
</dbReference>
<dbReference type="InterPro" id="IPR050357">
    <property type="entry name" value="Arrestin_domain-protein"/>
</dbReference>
<dbReference type="SUPFAM" id="SSF81296">
    <property type="entry name" value="E set domains"/>
    <property type="match status" value="1"/>
</dbReference>
<dbReference type="AlphaFoldDB" id="A0A0C2XR16"/>
<accession>A0A0C2XR16</accession>
<dbReference type="InterPro" id="IPR011022">
    <property type="entry name" value="Arrestin_C-like"/>
</dbReference>
<dbReference type="STRING" id="946122.A0A0C2XR16"/>
<dbReference type="GO" id="GO:0015031">
    <property type="term" value="P:protein transport"/>
    <property type="evidence" value="ECO:0007669"/>
    <property type="project" value="TreeGrafter"/>
</dbReference>
<organism evidence="2 3">
    <name type="scientific">Amanita muscaria (strain Koide BX008)</name>
    <dbReference type="NCBI Taxonomy" id="946122"/>
    <lineage>
        <taxon>Eukaryota</taxon>
        <taxon>Fungi</taxon>
        <taxon>Dikarya</taxon>
        <taxon>Basidiomycota</taxon>
        <taxon>Agaricomycotina</taxon>
        <taxon>Agaricomycetes</taxon>
        <taxon>Agaricomycetidae</taxon>
        <taxon>Agaricales</taxon>
        <taxon>Pluteineae</taxon>
        <taxon>Amanitaceae</taxon>
        <taxon>Amanita</taxon>
    </lineage>
</organism>
<dbReference type="PANTHER" id="PTHR11188">
    <property type="entry name" value="ARRESTIN DOMAIN CONTAINING PROTEIN"/>
    <property type="match status" value="1"/>
</dbReference>
<evidence type="ECO:0000313" key="3">
    <source>
        <dbReference type="Proteomes" id="UP000054549"/>
    </source>
</evidence>
<proteinExistence type="predicted"/>
<dbReference type="GO" id="GO:0005737">
    <property type="term" value="C:cytoplasm"/>
    <property type="evidence" value="ECO:0007669"/>
    <property type="project" value="TreeGrafter"/>
</dbReference>